<dbReference type="SUPFAM" id="SSF141371">
    <property type="entry name" value="PilZ domain-like"/>
    <property type="match status" value="1"/>
</dbReference>
<name>A0A3B0V6X6_9ZZZZ</name>
<gene>
    <name evidence="2" type="ORF">MNBD_GAMMA01-1468</name>
</gene>
<accession>A0A3B0V6X6</accession>
<sequence>MSKSQDNQGQNTDRRQFERLAFVSGMQLFSGTTAWSCEIIDISLKGVLFSKPEDWRGAINDIFRLSITLNNSPSISMSIEIAHIDVKTIGAKWNKIDVGSFSRLKRLLELNTTDRYRITKEIAFL</sequence>
<feature type="domain" description="PilZ" evidence="1">
    <location>
        <begin position="13"/>
        <end position="109"/>
    </location>
</feature>
<organism evidence="2">
    <name type="scientific">hydrothermal vent metagenome</name>
    <dbReference type="NCBI Taxonomy" id="652676"/>
    <lineage>
        <taxon>unclassified sequences</taxon>
        <taxon>metagenomes</taxon>
        <taxon>ecological metagenomes</taxon>
    </lineage>
</organism>
<dbReference type="AlphaFoldDB" id="A0A3B0V6X6"/>
<dbReference type="InterPro" id="IPR027021">
    <property type="entry name" value="C-di-GMP_BP_PA4608"/>
</dbReference>
<evidence type="ECO:0000313" key="2">
    <source>
        <dbReference type="EMBL" id="VAW36670.1"/>
    </source>
</evidence>
<dbReference type="GO" id="GO:0035438">
    <property type="term" value="F:cyclic-di-GMP binding"/>
    <property type="evidence" value="ECO:0007669"/>
    <property type="project" value="InterPro"/>
</dbReference>
<dbReference type="Pfam" id="PF07238">
    <property type="entry name" value="PilZ"/>
    <property type="match status" value="1"/>
</dbReference>
<dbReference type="EMBL" id="UOEW01000148">
    <property type="protein sequence ID" value="VAW36670.1"/>
    <property type="molecule type" value="Genomic_DNA"/>
</dbReference>
<dbReference type="InterPro" id="IPR009875">
    <property type="entry name" value="PilZ_domain"/>
</dbReference>
<reference evidence="2" key="1">
    <citation type="submission" date="2018-06" db="EMBL/GenBank/DDBJ databases">
        <authorList>
            <person name="Zhirakovskaya E."/>
        </authorList>
    </citation>
    <scope>NUCLEOTIDE SEQUENCE</scope>
</reference>
<dbReference type="Gene3D" id="2.40.10.220">
    <property type="entry name" value="predicted glycosyltransferase like domains"/>
    <property type="match status" value="1"/>
</dbReference>
<proteinExistence type="predicted"/>
<protein>
    <recommendedName>
        <fullName evidence="1">PilZ domain-containing protein</fullName>
    </recommendedName>
</protein>
<evidence type="ECO:0000259" key="1">
    <source>
        <dbReference type="Pfam" id="PF07238"/>
    </source>
</evidence>
<dbReference type="PIRSF" id="PIRSF028141">
    <property type="entry name" value="C-di-GMP_BP_PA4608"/>
    <property type="match status" value="1"/>
</dbReference>